<gene>
    <name evidence="2" type="ORF">WM018_16365</name>
</gene>
<name>A0ABU8ZK75_ACIJU</name>
<comment type="caution">
    <text evidence="2">The sequence shown here is derived from an EMBL/GenBank/DDBJ whole genome shotgun (WGS) entry which is preliminary data.</text>
</comment>
<feature type="transmembrane region" description="Helical" evidence="1">
    <location>
        <begin position="28"/>
        <end position="50"/>
    </location>
</feature>
<evidence type="ECO:0000313" key="3">
    <source>
        <dbReference type="Proteomes" id="UP001498501"/>
    </source>
</evidence>
<accession>A0ABU8ZK75</accession>
<dbReference type="EMBL" id="JBBMLE010000112">
    <property type="protein sequence ID" value="MEK0254005.1"/>
    <property type="molecule type" value="Genomic_DNA"/>
</dbReference>
<dbReference type="Proteomes" id="UP001498501">
    <property type="component" value="Unassembled WGS sequence"/>
</dbReference>
<keyword evidence="3" id="KW-1185">Reference proteome</keyword>
<proteinExistence type="predicted"/>
<keyword evidence="1" id="KW-0472">Membrane</keyword>
<dbReference type="RefSeq" id="WP_004681952.1">
    <property type="nucleotide sequence ID" value="NZ_BKIE01000093.1"/>
</dbReference>
<evidence type="ECO:0000256" key="1">
    <source>
        <dbReference type="SAM" id="Phobius"/>
    </source>
</evidence>
<reference evidence="2 3" key="1">
    <citation type="submission" date="2024-03" db="EMBL/GenBank/DDBJ databases">
        <title>Cross-transmission of Acinetobacter junii carrying blaOXA-58 in a neonatal intensive care unit.</title>
        <authorList>
            <person name="Bour M."/>
            <person name="Potron A."/>
            <person name="Lecointe D."/>
        </authorList>
    </citation>
    <scope>NUCLEOTIDE SEQUENCE [LARGE SCALE GENOMIC DNA]</scope>
    <source>
        <strain evidence="2 3">21A3096 case 1</strain>
    </source>
</reference>
<protein>
    <submittedName>
        <fullName evidence="2">Uncharacterized protein</fullName>
    </submittedName>
</protein>
<keyword evidence="1" id="KW-1133">Transmembrane helix</keyword>
<keyword evidence="1" id="KW-0812">Transmembrane</keyword>
<evidence type="ECO:0000313" key="2">
    <source>
        <dbReference type="EMBL" id="MEK0254005.1"/>
    </source>
</evidence>
<sequence>MALVCNQLDSTTNQCLEWVEMPTVLPKLTLVEGNTIGFACLMVFATVFVIKKCIKALH</sequence>
<organism evidence="2 3">
    <name type="scientific">Acinetobacter junii</name>
    <dbReference type="NCBI Taxonomy" id="40215"/>
    <lineage>
        <taxon>Bacteria</taxon>
        <taxon>Pseudomonadati</taxon>
        <taxon>Pseudomonadota</taxon>
        <taxon>Gammaproteobacteria</taxon>
        <taxon>Moraxellales</taxon>
        <taxon>Moraxellaceae</taxon>
        <taxon>Acinetobacter</taxon>
    </lineage>
</organism>